<proteinExistence type="predicted"/>
<sequence length="194" mass="20491">MIVSGASRGFDSNMADCPGRGMAMRLPRLPPRPGSTVIAAGVPPEGESTRWGGPAIAMSWRLEPLRPGYSCAWSTTGSAEESFVEMAPPPRVTSNEVLLVASPARYVSNQSAMRPWIRSDSSMPPSCPPPCHTIFTGVCGCAARICSAVAFAWAIGKRESASPALRKVGAMIWSAMLTGDDARMSCCEAGDTRP</sequence>
<gene>
    <name evidence="1" type="ORF">UFOPK3402_02002</name>
</gene>
<reference evidence="1" key="1">
    <citation type="submission" date="2020-05" db="EMBL/GenBank/DDBJ databases">
        <authorList>
            <person name="Chiriac C."/>
            <person name="Salcher M."/>
            <person name="Ghai R."/>
            <person name="Kavagutti S V."/>
        </authorList>
    </citation>
    <scope>NUCLEOTIDE SEQUENCE</scope>
</reference>
<organism evidence="1">
    <name type="scientific">freshwater metagenome</name>
    <dbReference type="NCBI Taxonomy" id="449393"/>
    <lineage>
        <taxon>unclassified sequences</taxon>
        <taxon>metagenomes</taxon>
        <taxon>ecological metagenomes</taxon>
    </lineage>
</organism>
<evidence type="ECO:0000313" key="1">
    <source>
        <dbReference type="EMBL" id="CAB4886989.1"/>
    </source>
</evidence>
<dbReference type="EMBL" id="CAFBLS010000336">
    <property type="protein sequence ID" value="CAB4886989.1"/>
    <property type="molecule type" value="Genomic_DNA"/>
</dbReference>
<name>A0A6J7F490_9ZZZZ</name>
<accession>A0A6J7F490</accession>
<dbReference type="AlphaFoldDB" id="A0A6J7F490"/>
<protein>
    <submittedName>
        <fullName evidence="1">Unannotated protein</fullName>
    </submittedName>
</protein>